<dbReference type="Gene3D" id="3.80.10.10">
    <property type="entry name" value="Ribonuclease Inhibitor"/>
    <property type="match status" value="1"/>
</dbReference>
<sequence length="400" mass="44909">MVQRSRSLPLHIHLDEQSVVKSPCSFSSLVRRTFPRMKIFECHVDKTETLRVVIRHLQKYPAPNLESLTLQVLYPFHSHPSVSEPPHFPAFGRNDPIALDWLVGYSCHLTSLKLVLGDLPVSLTQLATLIQRCPLLEHLILRDVFVCDSRDLEKPAMAMIDLPRLKALEIGGSSSHTLLLLADHIVISPYSTVSVLAHFPHLPLASLPSLCKLTERACRGREIRHVECSADDYDEGATVLKVYGGGLTIATFEGLVMGSILRCFSSAAVDAIILDTYGLSEASLRPYFRLSSGLQMVKVGNRSRLNFLQVLDRLDHTPCFTTVVLVAWQDFEDYPGDSEDAMPVYRDLVRLARILGRRRCSDTSSPLREIILEGFHMCSERKVSTILSEVAQNVLWRNLD</sequence>
<dbReference type="EMBL" id="JBBXMP010000160">
    <property type="protein sequence ID" value="KAL0060806.1"/>
    <property type="molecule type" value="Genomic_DNA"/>
</dbReference>
<dbReference type="InterPro" id="IPR032675">
    <property type="entry name" value="LRR_dom_sf"/>
</dbReference>
<reference evidence="1 2" key="1">
    <citation type="submission" date="2024-05" db="EMBL/GenBank/DDBJ databases">
        <title>A draft genome resource for the thread blight pathogen Marasmius tenuissimus strain MS-2.</title>
        <authorList>
            <person name="Yulfo-Soto G.E."/>
            <person name="Baruah I.K."/>
            <person name="Amoako-Attah I."/>
            <person name="Bukari Y."/>
            <person name="Meinhardt L.W."/>
            <person name="Bailey B.A."/>
            <person name="Cohen S.P."/>
        </authorList>
    </citation>
    <scope>NUCLEOTIDE SEQUENCE [LARGE SCALE GENOMIC DNA]</scope>
    <source>
        <strain evidence="1 2">MS-2</strain>
    </source>
</reference>
<keyword evidence="2" id="KW-1185">Reference proteome</keyword>
<organism evidence="1 2">
    <name type="scientific">Marasmius tenuissimus</name>
    <dbReference type="NCBI Taxonomy" id="585030"/>
    <lineage>
        <taxon>Eukaryota</taxon>
        <taxon>Fungi</taxon>
        <taxon>Dikarya</taxon>
        <taxon>Basidiomycota</taxon>
        <taxon>Agaricomycotina</taxon>
        <taxon>Agaricomycetes</taxon>
        <taxon>Agaricomycetidae</taxon>
        <taxon>Agaricales</taxon>
        <taxon>Marasmiineae</taxon>
        <taxon>Marasmiaceae</taxon>
        <taxon>Marasmius</taxon>
    </lineage>
</organism>
<proteinExistence type="predicted"/>
<dbReference type="Proteomes" id="UP001437256">
    <property type="component" value="Unassembled WGS sequence"/>
</dbReference>
<comment type="caution">
    <text evidence="1">The sequence shown here is derived from an EMBL/GenBank/DDBJ whole genome shotgun (WGS) entry which is preliminary data.</text>
</comment>
<evidence type="ECO:0000313" key="1">
    <source>
        <dbReference type="EMBL" id="KAL0060806.1"/>
    </source>
</evidence>
<evidence type="ECO:0008006" key="3">
    <source>
        <dbReference type="Google" id="ProtNLM"/>
    </source>
</evidence>
<accession>A0ABR2ZGT0</accession>
<gene>
    <name evidence="1" type="ORF">AAF712_012399</name>
</gene>
<evidence type="ECO:0000313" key="2">
    <source>
        <dbReference type="Proteomes" id="UP001437256"/>
    </source>
</evidence>
<name>A0ABR2ZGT0_9AGAR</name>
<protein>
    <recommendedName>
        <fullName evidence="3">FBD domain-containing protein</fullName>
    </recommendedName>
</protein>